<dbReference type="AlphaFoldDB" id="G8ZS97"/>
<dbReference type="CDD" id="cd22875">
    <property type="entry name" value="IML3"/>
    <property type="match status" value="1"/>
</dbReference>
<evidence type="ECO:0000313" key="2">
    <source>
        <dbReference type="Proteomes" id="UP000005627"/>
    </source>
</evidence>
<dbReference type="OrthoDB" id="4035536at2759"/>
<dbReference type="GO" id="GO:0034089">
    <property type="term" value="P:establishment of meiotic sister chromatid cohesion"/>
    <property type="evidence" value="ECO:0007669"/>
    <property type="project" value="EnsemblFungi"/>
</dbReference>
<dbReference type="eggNOG" id="ENOG502S57G">
    <property type="taxonomic scope" value="Eukaryota"/>
</dbReference>
<dbReference type="GO" id="GO:0034087">
    <property type="term" value="P:establishment of mitotic sister chromatid cohesion"/>
    <property type="evidence" value="ECO:0007669"/>
    <property type="project" value="EnsemblFungi"/>
</dbReference>
<proteinExistence type="predicted"/>
<dbReference type="InParanoid" id="G8ZS97"/>
<dbReference type="FunCoup" id="G8ZS97">
    <property type="interactions" value="62"/>
</dbReference>
<dbReference type="EMBL" id="HE616744">
    <property type="protein sequence ID" value="CCE91389.1"/>
    <property type="molecule type" value="Genomic_DNA"/>
</dbReference>
<name>G8ZS97_TORDE</name>
<gene>
    <name evidence="1" type="primary">TDEL0C05000</name>
    <name evidence="1" type="ORF">TDEL_0C05000</name>
</gene>
<dbReference type="RefSeq" id="XP_003680600.1">
    <property type="nucleotide sequence ID" value="XM_003680552.1"/>
</dbReference>
<dbReference type="GO" id="GO:0030437">
    <property type="term" value="P:ascospore formation"/>
    <property type="evidence" value="ECO:0007669"/>
    <property type="project" value="EnsemblFungi"/>
</dbReference>
<accession>G8ZS97</accession>
<dbReference type="GO" id="GO:0000940">
    <property type="term" value="C:outer kinetochore"/>
    <property type="evidence" value="ECO:0007669"/>
    <property type="project" value="EnsemblFungi"/>
</dbReference>
<dbReference type="GO" id="GO:0034090">
    <property type="term" value="P:maintenance of meiotic sister chromatid cohesion"/>
    <property type="evidence" value="ECO:0007669"/>
    <property type="project" value="EnsemblFungi"/>
</dbReference>
<dbReference type="STRING" id="1076872.G8ZS97"/>
<dbReference type="GO" id="GO:0071459">
    <property type="term" value="P:protein localization to chromosome, centromeric region"/>
    <property type="evidence" value="ECO:0007669"/>
    <property type="project" value="EnsemblFungi"/>
</dbReference>
<organism evidence="1 2">
    <name type="scientific">Torulaspora delbrueckii</name>
    <name type="common">Yeast</name>
    <name type="synonym">Candida colliculosa</name>
    <dbReference type="NCBI Taxonomy" id="4950"/>
    <lineage>
        <taxon>Eukaryota</taxon>
        <taxon>Fungi</taxon>
        <taxon>Dikarya</taxon>
        <taxon>Ascomycota</taxon>
        <taxon>Saccharomycotina</taxon>
        <taxon>Saccharomycetes</taxon>
        <taxon>Saccharomycetales</taxon>
        <taxon>Saccharomycetaceae</taxon>
        <taxon>Torulaspora</taxon>
    </lineage>
</organism>
<dbReference type="KEGG" id="tdl:TDEL_0C05000"/>
<keyword evidence="2" id="KW-1185">Reference proteome</keyword>
<dbReference type="GeneID" id="11500724"/>
<reference evidence="1 2" key="1">
    <citation type="journal article" date="2011" name="Proc. Natl. Acad. Sci. U.S.A.">
        <title>Evolutionary erosion of yeast sex chromosomes by mating-type switching accidents.</title>
        <authorList>
            <person name="Gordon J.L."/>
            <person name="Armisen D."/>
            <person name="Proux-Wera E."/>
            <person name="Oheigeartaigh S.S."/>
            <person name="Byrne K.P."/>
            <person name="Wolfe K.H."/>
        </authorList>
    </citation>
    <scope>NUCLEOTIDE SEQUENCE [LARGE SCALE GENOMIC DNA]</scope>
    <source>
        <strain evidence="2">ATCC 10662 / CBS 1146 / NBRC 0425 / NCYC 2629 / NRRL Y-866</strain>
    </source>
</reference>
<dbReference type="GO" id="GO:0045144">
    <property type="term" value="P:meiotic sister chromatid segregation"/>
    <property type="evidence" value="ECO:0007669"/>
    <property type="project" value="EnsemblFungi"/>
</dbReference>
<dbReference type="HOGENOM" id="CLU_1143196_0_0_1"/>
<evidence type="ECO:0000313" key="1">
    <source>
        <dbReference type="EMBL" id="CCE91389.1"/>
    </source>
</evidence>
<protein>
    <submittedName>
        <fullName evidence="1">Uncharacterized protein</fullName>
    </submittedName>
</protein>
<sequence>MPHVWYFHALNESVDLKGNLGRLKEFLPGELTLDERDANNARRTTLIQDRGESVSRLVLFNEKKLEIPTVLAFTGDRDLLAAVLEWLKSVIGVVMYRITLDQSMMLAIADAMCGGDRFYDSKFIFDVTTEDKNLTSMGIEVDKKSLRSLSAGQSRPYQESVVPYVYEETGLLLKKLPMASIALLGHARIAKDTVTTLEDDIEDKTLSTILESIQ</sequence>
<dbReference type="Proteomes" id="UP000005627">
    <property type="component" value="Chromosome 3"/>
</dbReference>